<dbReference type="Gene3D" id="3.40.50.300">
    <property type="entry name" value="P-loop containing nucleotide triphosphate hydrolases"/>
    <property type="match status" value="1"/>
</dbReference>
<dbReference type="SUPFAM" id="SSF48019">
    <property type="entry name" value="post-AAA+ oligomerization domain-like"/>
    <property type="match status" value="1"/>
</dbReference>
<gene>
    <name evidence="11" type="ORF">A2908_00775</name>
</gene>
<dbReference type="InterPro" id="IPR008921">
    <property type="entry name" value="DNA_pol3_clamp-load_cplx_C"/>
</dbReference>
<evidence type="ECO:0000259" key="9">
    <source>
        <dbReference type="Pfam" id="PF06144"/>
    </source>
</evidence>
<evidence type="ECO:0000256" key="2">
    <source>
        <dbReference type="ARBA" id="ARBA00017703"/>
    </source>
</evidence>
<keyword evidence="3" id="KW-0808">Transferase</keyword>
<dbReference type="InterPro" id="IPR010372">
    <property type="entry name" value="DNA_pol3_delta_N"/>
</dbReference>
<dbReference type="GO" id="GO:0009360">
    <property type="term" value="C:DNA polymerase III complex"/>
    <property type="evidence" value="ECO:0007669"/>
    <property type="project" value="InterPro"/>
</dbReference>
<dbReference type="AlphaFoldDB" id="A0A1G2II39"/>
<organism evidence="11 12">
    <name type="scientific">Candidatus Staskawiczbacteria bacterium RIFCSPLOWO2_01_FULL_38_12b</name>
    <dbReference type="NCBI Taxonomy" id="1802214"/>
    <lineage>
        <taxon>Bacteria</taxon>
        <taxon>Candidatus Staskawicziibacteriota</taxon>
    </lineage>
</organism>
<keyword evidence="5" id="KW-0235">DNA replication</keyword>
<dbReference type="PANTHER" id="PTHR34388:SF1">
    <property type="entry name" value="DNA POLYMERASE III SUBUNIT DELTA"/>
    <property type="match status" value="1"/>
</dbReference>
<dbReference type="Gene3D" id="1.10.8.60">
    <property type="match status" value="1"/>
</dbReference>
<accession>A0A1G2II39</accession>
<evidence type="ECO:0000313" key="11">
    <source>
        <dbReference type="EMBL" id="OGZ73868.1"/>
    </source>
</evidence>
<dbReference type="Pfam" id="PF06144">
    <property type="entry name" value="DNA_pol3_delta"/>
    <property type="match status" value="1"/>
</dbReference>
<evidence type="ECO:0000256" key="7">
    <source>
        <dbReference type="ARBA" id="ARBA00034754"/>
    </source>
</evidence>
<sequence>MIIFLYGQDSYRAQEKLSEIIAHYKEVRKSGLNLIDVDAGKTDFSQVYDVLKISSMFAETKLVTLKNVFSGKSFQEDFLKELKLLQSLKDVIVVFENDVVDQRLKLFKLLLKECKSQEFALLDSKNLKIWAQKEFEKLKAKINNDALDALLSCTRNDLWRLFNEIKKLVDFKDGQVVRKEDVQMLVKPNIETDIFKTIDALAQKDKKQALGLLHNHLENGDNSLYLLSMIAFQFRNLLMVKELSEKGLMYASIVKKSGLHPFVVKKSYFLCRQFSFEELKNIYRSIFKIDSDIKIGKIDAETALDLFVSKI</sequence>
<dbReference type="EMBL" id="MHPA01000005">
    <property type="protein sequence ID" value="OGZ73868.1"/>
    <property type="molecule type" value="Genomic_DNA"/>
</dbReference>
<comment type="catalytic activity">
    <reaction evidence="8">
        <text>DNA(n) + a 2'-deoxyribonucleoside 5'-triphosphate = DNA(n+1) + diphosphate</text>
        <dbReference type="Rhea" id="RHEA:22508"/>
        <dbReference type="Rhea" id="RHEA-COMP:17339"/>
        <dbReference type="Rhea" id="RHEA-COMP:17340"/>
        <dbReference type="ChEBI" id="CHEBI:33019"/>
        <dbReference type="ChEBI" id="CHEBI:61560"/>
        <dbReference type="ChEBI" id="CHEBI:173112"/>
        <dbReference type="EC" id="2.7.7.7"/>
    </reaction>
</comment>
<dbReference type="GO" id="GO:0003677">
    <property type="term" value="F:DNA binding"/>
    <property type="evidence" value="ECO:0007669"/>
    <property type="project" value="InterPro"/>
</dbReference>
<name>A0A1G2II39_9BACT</name>
<evidence type="ECO:0000259" key="10">
    <source>
        <dbReference type="Pfam" id="PF21694"/>
    </source>
</evidence>
<dbReference type="InterPro" id="IPR048466">
    <property type="entry name" value="DNA_pol3_delta-like_C"/>
</dbReference>
<evidence type="ECO:0000256" key="3">
    <source>
        <dbReference type="ARBA" id="ARBA00022679"/>
    </source>
</evidence>
<evidence type="ECO:0000256" key="1">
    <source>
        <dbReference type="ARBA" id="ARBA00012417"/>
    </source>
</evidence>
<keyword evidence="6" id="KW-0239">DNA-directed DNA polymerase</keyword>
<dbReference type="GO" id="GO:0003887">
    <property type="term" value="F:DNA-directed DNA polymerase activity"/>
    <property type="evidence" value="ECO:0007669"/>
    <property type="project" value="UniProtKB-KW"/>
</dbReference>
<dbReference type="GO" id="GO:0006261">
    <property type="term" value="P:DNA-templated DNA replication"/>
    <property type="evidence" value="ECO:0007669"/>
    <property type="project" value="TreeGrafter"/>
</dbReference>
<dbReference type="PANTHER" id="PTHR34388">
    <property type="entry name" value="DNA POLYMERASE III SUBUNIT DELTA"/>
    <property type="match status" value="1"/>
</dbReference>
<dbReference type="Proteomes" id="UP000176774">
    <property type="component" value="Unassembled WGS sequence"/>
</dbReference>
<dbReference type="InterPro" id="IPR027417">
    <property type="entry name" value="P-loop_NTPase"/>
</dbReference>
<keyword evidence="4" id="KW-0548">Nucleotidyltransferase</keyword>
<evidence type="ECO:0000256" key="6">
    <source>
        <dbReference type="ARBA" id="ARBA00022932"/>
    </source>
</evidence>
<proteinExistence type="inferred from homology"/>
<dbReference type="Gene3D" id="1.20.272.10">
    <property type="match status" value="1"/>
</dbReference>
<feature type="domain" description="DNA polymerase III delta subunit-like C-terminal" evidence="10">
    <location>
        <begin position="191"/>
        <end position="310"/>
    </location>
</feature>
<evidence type="ECO:0000313" key="12">
    <source>
        <dbReference type="Proteomes" id="UP000176774"/>
    </source>
</evidence>
<dbReference type="NCBIfam" id="TIGR01128">
    <property type="entry name" value="holA"/>
    <property type="match status" value="1"/>
</dbReference>
<dbReference type="InterPro" id="IPR005790">
    <property type="entry name" value="DNA_polIII_delta"/>
</dbReference>
<dbReference type="Pfam" id="PF21694">
    <property type="entry name" value="DNA_pol3_delta_C"/>
    <property type="match status" value="1"/>
</dbReference>
<evidence type="ECO:0000256" key="4">
    <source>
        <dbReference type="ARBA" id="ARBA00022695"/>
    </source>
</evidence>
<feature type="domain" description="DNA polymerase III delta N-terminal" evidence="9">
    <location>
        <begin position="4"/>
        <end position="114"/>
    </location>
</feature>
<reference evidence="11 12" key="1">
    <citation type="journal article" date="2016" name="Nat. Commun.">
        <title>Thousands of microbial genomes shed light on interconnected biogeochemical processes in an aquifer system.</title>
        <authorList>
            <person name="Anantharaman K."/>
            <person name="Brown C.T."/>
            <person name="Hug L.A."/>
            <person name="Sharon I."/>
            <person name="Castelle C.J."/>
            <person name="Probst A.J."/>
            <person name="Thomas B.C."/>
            <person name="Singh A."/>
            <person name="Wilkins M.J."/>
            <person name="Karaoz U."/>
            <person name="Brodie E.L."/>
            <person name="Williams K.H."/>
            <person name="Hubbard S.S."/>
            <person name="Banfield J.F."/>
        </authorList>
    </citation>
    <scope>NUCLEOTIDE SEQUENCE [LARGE SCALE GENOMIC DNA]</scope>
</reference>
<comment type="caution">
    <text evidence="11">The sequence shown here is derived from an EMBL/GenBank/DDBJ whole genome shotgun (WGS) entry which is preliminary data.</text>
</comment>
<dbReference type="STRING" id="1802214.A2908_00775"/>
<evidence type="ECO:0000256" key="8">
    <source>
        <dbReference type="ARBA" id="ARBA00049244"/>
    </source>
</evidence>
<comment type="similarity">
    <text evidence="7">Belongs to the DNA polymerase HolA subunit family.</text>
</comment>
<protein>
    <recommendedName>
        <fullName evidence="2">DNA polymerase III subunit delta</fullName>
        <ecNumber evidence="1">2.7.7.7</ecNumber>
    </recommendedName>
</protein>
<evidence type="ECO:0000256" key="5">
    <source>
        <dbReference type="ARBA" id="ARBA00022705"/>
    </source>
</evidence>
<dbReference type="SUPFAM" id="SSF52540">
    <property type="entry name" value="P-loop containing nucleoside triphosphate hydrolases"/>
    <property type="match status" value="1"/>
</dbReference>
<dbReference type="EC" id="2.7.7.7" evidence="1"/>